<comment type="caution">
    <text evidence="2">The sequence shown here is derived from an EMBL/GenBank/DDBJ whole genome shotgun (WGS) entry which is preliminary data.</text>
</comment>
<feature type="signal peptide" evidence="1">
    <location>
        <begin position="1"/>
        <end position="27"/>
    </location>
</feature>
<dbReference type="EMBL" id="VSFF01000002">
    <property type="protein sequence ID" value="TYC17650.1"/>
    <property type="molecule type" value="Genomic_DNA"/>
</dbReference>
<reference evidence="2 3" key="1">
    <citation type="submission" date="2019-08" db="EMBL/GenBank/DDBJ databases">
        <title>Actinomadura sp. nov. CYP1-5 isolated from mountain soil.</title>
        <authorList>
            <person name="Songsumanus A."/>
            <person name="Kuncharoen N."/>
            <person name="Kudo T."/>
            <person name="Yuki M."/>
            <person name="Igarashi Y."/>
            <person name="Tanasupawat S."/>
        </authorList>
    </citation>
    <scope>NUCLEOTIDE SEQUENCE [LARGE SCALE GENOMIC DNA]</scope>
    <source>
        <strain evidence="2 3">GKU157</strain>
    </source>
</reference>
<dbReference type="Proteomes" id="UP000322634">
    <property type="component" value="Unassembled WGS sequence"/>
</dbReference>
<evidence type="ECO:0000313" key="3">
    <source>
        <dbReference type="Proteomes" id="UP000322634"/>
    </source>
</evidence>
<feature type="chain" id="PRO_5039333718" description="Secreted protein" evidence="1">
    <location>
        <begin position="28"/>
        <end position="125"/>
    </location>
</feature>
<proteinExistence type="predicted"/>
<name>A0A5D0UIM1_9ACTN</name>
<organism evidence="2 3">
    <name type="scientific">Actinomadura syzygii</name>
    <dbReference type="NCBI Taxonomy" id="1427538"/>
    <lineage>
        <taxon>Bacteria</taxon>
        <taxon>Bacillati</taxon>
        <taxon>Actinomycetota</taxon>
        <taxon>Actinomycetes</taxon>
        <taxon>Streptosporangiales</taxon>
        <taxon>Thermomonosporaceae</taxon>
        <taxon>Actinomadura</taxon>
    </lineage>
</organism>
<evidence type="ECO:0008006" key="4">
    <source>
        <dbReference type="Google" id="ProtNLM"/>
    </source>
</evidence>
<accession>A0A5D0UIM1</accession>
<keyword evidence="3" id="KW-1185">Reference proteome</keyword>
<dbReference type="OrthoDB" id="3296965at2"/>
<evidence type="ECO:0000313" key="2">
    <source>
        <dbReference type="EMBL" id="TYC17650.1"/>
    </source>
</evidence>
<dbReference type="AlphaFoldDB" id="A0A5D0UIM1"/>
<protein>
    <recommendedName>
        <fullName evidence="4">Secreted protein</fullName>
    </recommendedName>
</protein>
<keyword evidence="1" id="KW-0732">Signal</keyword>
<gene>
    <name evidence="2" type="ORF">FXF65_06605</name>
</gene>
<dbReference type="RefSeq" id="WP_148348792.1">
    <property type="nucleotide sequence ID" value="NZ_JBHSBF010000003.1"/>
</dbReference>
<sequence>MNRPARALIIAVTGAAATLTFATAAHAGRGATSSMTGSRVTFDPNGDKFTVCDTSWDGWDPYVRYEYIRKDGTLQKGEHYVHSGDGTCDTFSHKFTPGRSVQFVACVDIWSNNDMCAREWATGVA</sequence>
<evidence type="ECO:0000256" key="1">
    <source>
        <dbReference type="SAM" id="SignalP"/>
    </source>
</evidence>